<dbReference type="RefSeq" id="WP_154592644.1">
    <property type="nucleotide sequence ID" value="NZ_CP171001.1"/>
</dbReference>
<comment type="caution">
    <text evidence="2">The sequence shown here is derived from an EMBL/GenBank/DDBJ whole genome shotgun (WGS) entry which is preliminary data.</text>
</comment>
<keyword evidence="3" id="KW-1185">Reference proteome</keyword>
<dbReference type="EMBL" id="WLVL01000018">
    <property type="protein sequence ID" value="MTB71318.1"/>
    <property type="molecule type" value="Genomic_DNA"/>
</dbReference>
<reference evidence="2 3" key="1">
    <citation type="submission" date="2019-11" db="EMBL/GenBank/DDBJ databases">
        <title>Whole genome sequencing identifies a novel species of the genus Arsenicicoccus isolated from human blood.</title>
        <authorList>
            <person name="Jeong J.H."/>
            <person name="Kweon O.J."/>
            <person name="Kim H.R."/>
            <person name="Kim T.-H."/>
            <person name="Ha S.-M."/>
            <person name="Lee M.-K."/>
        </authorList>
    </citation>
    <scope>NUCLEOTIDE SEQUENCE [LARGE SCALE GENOMIC DNA]</scope>
    <source>
        <strain evidence="2 3">MKL-02</strain>
    </source>
</reference>
<feature type="signal peptide" evidence="1">
    <location>
        <begin position="1"/>
        <end position="26"/>
    </location>
</feature>
<sequence>MRNLARTAAVITVAAVATLAGGSANAVTLKLGSQPADTIKIGSAPSDASTVGSVDRVTLKLG</sequence>
<protein>
    <submittedName>
        <fullName evidence="2">Uncharacterized protein</fullName>
    </submittedName>
</protein>
<feature type="chain" id="PRO_5026229885" evidence="1">
    <location>
        <begin position="27"/>
        <end position="62"/>
    </location>
</feature>
<evidence type="ECO:0000256" key="1">
    <source>
        <dbReference type="SAM" id="SignalP"/>
    </source>
</evidence>
<keyword evidence="1" id="KW-0732">Signal</keyword>
<proteinExistence type="predicted"/>
<accession>A0A6I3IAS5</accession>
<dbReference type="Proteomes" id="UP000431092">
    <property type="component" value="Unassembled WGS sequence"/>
</dbReference>
<dbReference type="AlphaFoldDB" id="A0A6I3IAS5"/>
<gene>
    <name evidence="2" type="ORF">GGG17_04905</name>
</gene>
<name>A0A6I3IAS5_9MICO</name>
<evidence type="ECO:0000313" key="3">
    <source>
        <dbReference type="Proteomes" id="UP000431092"/>
    </source>
</evidence>
<evidence type="ECO:0000313" key="2">
    <source>
        <dbReference type="EMBL" id="MTB71318.1"/>
    </source>
</evidence>
<organism evidence="2 3">
    <name type="scientific">Arsenicicoccus cauae</name>
    <dbReference type="NCBI Taxonomy" id="2663847"/>
    <lineage>
        <taxon>Bacteria</taxon>
        <taxon>Bacillati</taxon>
        <taxon>Actinomycetota</taxon>
        <taxon>Actinomycetes</taxon>
        <taxon>Micrococcales</taxon>
        <taxon>Intrasporangiaceae</taxon>
        <taxon>Arsenicicoccus</taxon>
    </lineage>
</organism>